<feature type="binding site" evidence="6">
    <location>
        <position position="77"/>
    </location>
    <ligand>
        <name>Mg(2+)</name>
        <dbReference type="ChEBI" id="CHEBI:18420"/>
        <note>ligand shared between all trimeric partners</note>
    </ligand>
</feature>
<dbReference type="PANTHER" id="PTHR34382:SF7">
    <property type="entry name" value="PTS SYSTEM N,N'-DIACETYLCHITOBIOSE-SPECIFIC EIIA COMPONENT"/>
    <property type="match status" value="1"/>
</dbReference>
<keyword evidence="6" id="KW-0460">Magnesium</keyword>
<dbReference type="PROSITE" id="PS51095">
    <property type="entry name" value="PTS_EIIA_TYPE_3"/>
    <property type="match status" value="1"/>
</dbReference>
<evidence type="ECO:0000256" key="6">
    <source>
        <dbReference type="PIRSR" id="PIRSR000699-2"/>
    </source>
</evidence>
<dbReference type="GO" id="GO:0016740">
    <property type="term" value="F:transferase activity"/>
    <property type="evidence" value="ECO:0007669"/>
    <property type="project" value="UniProtKB-KW"/>
</dbReference>
<evidence type="ECO:0000256" key="5">
    <source>
        <dbReference type="PIRSR" id="PIRSR000699-1"/>
    </source>
</evidence>
<keyword evidence="1" id="KW-0813">Transport</keyword>
<reference evidence="9" key="1">
    <citation type="submission" date="2015-03" db="EMBL/GenBank/DDBJ databases">
        <authorList>
            <person name="Nijsse Bart"/>
        </authorList>
    </citation>
    <scope>NUCLEOTIDE SEQUENCE [LARGE SCALE GENOMIC DNA]</scope>
</reference>
<dbReference type="EMBL" id="CTRP01000003">
    <property type="protein sequence ID" value="CQR70990.1"/>
    <property type="molecule type" value="Genomic_DNA"/>
</dbReference>
<sequence length="113" mass="12438">MTEEVIFNIILHAGNARAEAYDALRAAQAGEFIKAAGHLQQAEEEIGAAHRVQAEMIQQEAQGNKAELTLLTVHAQDHLMTAMSEKNLIESMIGMHKTIRQLSDKLEASLCQD</sequence>
<dbReference type="PANTHER" id="PTHR34382">
    <property type="entry name" value="PTS SYSTEM N,N'-DIACETYLCHITOBIOSE-SPECIFIC EIIA COMPONENT"/>
    <property type="match status" value="1"/>
</dbReference>
<gene>
    <name evidence="8" type="ORF">SpAn4DRAFT_1968</name>
</gene>
<dbReference type="Gene3D" id="1.20.58.80">
    <property type="entry name" value="Phosphotransferase system, lactose/cellobiose-type IIA subunit"/>
    <property type="match status" value="1"/>
</dbReference>
<evidence type="ECO:0000256" key="2">
    <source>
        <dbReference type="ARBA" id="ARBA00022597"/>
    </source>
</evidence>
<dbReference type="Proteomes" id="UP000049855">
    <property type="component" value="Unassembled WGS sequence"/>
</dbReference>
<keyword evidence="9" id="KW-1185">Reference proteome</keyword>
<accession>A0A0U1KU59</accession>
<protein>
    <submittedName>
        <fullName evidence="8">PTS system, cellobiose-specific IIA component</fullName>
        <ecNumber evidence="8">2.7.1.69</ecNumber>
    </submittedName>
</protein>
<keyword evidence="2" id="KW-0762">Sugar transport</keyword>
<dbReference type="EC" id="2.7.1.69" evidence="8"/>
<dbReference type="Pfam" id="PF02255">
    <property type="entry name" value="PTS_IIA"/>
    <property type="match status" value="1"/>
</dbReference>
<name>A0A0U1KU59_9FIRM</name>
<proteinExistence type="predicted"/>
<keyword evidence="4" id="KW-0598">Phosphotransferase system</keyword>
<dbReference type="PIRSF" id="PIRSF000699">
    <property type="entry name" value="PTS_IILac_III"/>
    <property type="match status" value="1"/>
</dbReference>
<dbReference type="InterPro" id="IPR003188">
    <property type="entry name" value="PTS_IIA_lac/cel"/>
</dbReference>
<dbReference type="GO" id="GO:0009401">
    <property type="term" value="P:phosphoenolpyruvate-dependent sugar phosphotransferase system"/>
    <property type="evidence" value="ECO:0007669"/>
    <property type="project" value="UniProtKB-KW"/>
</dbReference>
<organism evidence="8 9">
    <name type="scientific">Sporomusa ovata</name>
    <dbReference type="NCBI Taxonomy" id="2378"/>
    <lineage>
        <taxon>Bacteria</taxon>
        <taxon>Bacillati</taxon>
        <taxon>Bacillota</taxon>
        <taxon>Negativicutes</taxon>
        <taxon>Selenomonadales</taxon>
        <taxon>Sporomusaceae</taxon>
        <taxon>Sporomusa</taxon>
    </lineage>
</organism>
<evidence type="ECO:0000256" key="4">
    <source>
        <dbReference type="ARBA" id="ARBA00022683"/>
    </source>
</evidence>
<dbReference type="SUPFAM" id="SSF46973">
    <property type="entry name" value="Enzyme IIa from lactose specific PTS, IIa-lac"/>
    <property type="match status" value="1"/>
</dbReference>
<evidence type="ECO:0000313" key="8">
    <source>
        <dbReference type="EMBL" id="CQR70990.1"/>
    </source>
</evidence>
<comment type="cofactor">
    <cofactor evidence="6">
        <name>Mg(2+)</name>
        <dbReference type="ChEBI" id="CHEBI:18420"/>
    </cofactor>
    <text evidence="6">Binds 1 Mg(2+) ion per trimer.</text>
</comment>
<evidence type="ECO:0000313" key="9">
    <source>
        <dbReference type="Proteomes" id="UP000049855"/>
    </source>
</evidence>
<dbReference type="InterPro" id="IPR036542">
    <property type="entry name" value="PTS_IIA_lac/cel_sf"/>
</dbReference>
<dbReference type="GO" id="GO:0046872">
    <property type="term" value="F:metal ion binding"/>
    <property type="evidence" value="ECO:0007669"/>
    <property type="project" value="UniProtKB-KW"/>
</dbReference>
<dbReference type="CDD" id="cd00215">
    <property type="entry name" value="PTS_IIA_lac"/>
    <property type="match status" value="1"/>
</dbReference>
<feature type="modified residue" description="Phosphohistidine; by HPr" evidence="7">
    <location>
        <position position="74"/>
    </location>
</feature>
<keyword evidence="3 8" id="KW-0808">Transferase</keyword>
<keyword evidence="6" id="KW-0479">Metal-binding</keyword>
<dbReference type="RefSeq" id="WP_021169699.1">
    <property type="nucleotide sequence ID" value="NZ_CTRP01000003.1"/>
</dbReference>
<evidence type="ECO:0000256" key="1">
    <source>
        <dbReference type="ARBA" id="ARBA00022448"/>
    </source>
</evidence>
<evidence type="ECO:0000256" key="7">
    <source>
        <dbReference type="PROSITE-ProRule" id="PRU00418"/>
    </source>
</evidence>
<evidence type="ECO:0000256" key="3">
    <source>
        <dbReference type="ARBA" id="ARBA00022679"/>
    </source>
</evidence>
<dbReference type="AlphaFoldDB" id="A0A0U1KU59"/>
<feature type="active site" description="Tele-phosphohistidine intermediate" evidence="5">
    <location>
        <position position="74"/>
    </location>
</feature>